<dbReference type="AlphaFoldDB" id="A0A9N7ULD7"/>
<organism evidence="1 2">
    <name type="scientific">Pleuronectes platessa</name>
    <name type="common">European plaice</name>
    <dbReference type="NCBI Taxonomy" id="8262"/>
    <lineage>
        <taxon>Eukaryota</taxon>
        <taxon>Metazoa</taxon>
        <taxon>Chordata</taxon>
        <taxon>Craniata</taxon>
        <taxon>Vertebrata</taxon>
        <taxon>Euteleostomi</taxon>
        <taxon>Actinopterygii</taxon>
        <taxon>Neopterygii</taxon>
        <taxon>Teleostei</taxon>
        <taxon>Neoteleostei</taxon>
        <taxon>Acanthomorphata</taxon>
        <taxon>Carangaria</taxon>
        <taxon>Pleuronectiformes</taxon>
        <taxon>Pleuronectoidei</taxon>
        <taxon>Pleuronectidae</taxon>
        <taxon>Pleuronectes</taxon>
    </lineage>
</organism>
<dbReference type="EMBL" id="CADEAL010001664">
    <property type="protein sequence ID" value="CAB1434439.1"/>
    <property type="molecule type" value="Genomic_DNA"/>
</dbReference>
<evidence type="ECO:0000313" key="2">
    <source>
        <dbReference type="Proteomes" id="UP001153269"/>
    </source>
</evidence>
<protein>
    <submittedName>
        <fullName evidence="1">Uncharacterized protein</fullName>
    </submittedName>
</protein>
<sequence length="247" mass="27137">MSEGHRGPFSVESPLGKTVGGALSDLFEELDMAAHKSETHFARSMRKAAAKSSVEATFLKTEKQRKREPEWQAAYNAQTSLKSILAMAPQSWLLWLLPSPLHPLYLLPAGGGDLAVSQLLQGSSCHRRINSTCGQRRSGSLSIHKGEELPSDAVGGRHHTLRGLPRADPSRCCPLYYPQKPNPSFLSNLSEFLTQLCSISLSILLLGDFNIYIDSTDCKLATPPRLLALFPKPSDSLCHNHPKKAWP</sequence>
<comment type="caution">
    <text evidence="1">The sequence shown here is derived from an EMBL/GenBank/DDBJ whole genome shotgun (WGS) entry which is preliminary data.</text>
</comment>
<dbReference type="Proteomes" id="UP001153269">
    <property type="component" value="Unassembled WGS sequence"/>
</dbReference>
<reference evidence="1" key="1">
    <citation type="submission" date="2020-03" db="EMBL/GenBank/DDBJ databases">
        <authorList>
            <person name="Weist P."/>
        </authorList>
    </citation>
    <scope>NUCLEOTIDE SEQUENCE</scope>
</reference>
<accession>A0A9N7ULD7</accession>
<evidence type="ECO:0000313" key="1">
    <source>
        <dbReference type="EMBL" id="CAB1434439.1"/>
    </source>
</evidence>
<name>A0A9N7ULD7_PLEPL</name>
<gene>
    <name evidence="1" type="ORF">PLEPLA_LOCUS22485</name>
</gene>
<proteinExistence type="predicted"/>
<keyword evidence="2" id="KW-1185">Reference proteome</keyword>